<name>A0A6G1K2W7_9PLEO</name>
<protein>
    <submittedName>
        <fullName evidence="1">Uncharacterized protein</fullName>
    </submittedName>
</protein>
<dbReference type="EMBL" id="MU005775">
    <property type="protein sequence ID" value="KAF2706791.1"/>
    <property type="molecule type" value="Genomic_DNA"/>
</dbReference>
<keyword evidence="2" id="KW-1185">Reference proteome</keyword>
<gene>
    <name evidence="1" type="ORF">K504DRAFT_66750</name>
</gene>
<organism evidence="1 2">
    <name type="scientific">Pleomassaria siparia CBS 279.74</name>
    <dbReference type="NCBI Taxonomy" id="1314801"/>
    <lineage>
        <taxon>Eukaryota</taxon>
        <taxon>Fungi</taxon>
        <taxon>Dikarya</taxon>
        <taxon>Ascomycota</taxon>
        <taxon>Pezizomycotina</taxon>
        <taxon>Dothideomycetes</taxon>
        <taxon>Pleosporomycetidae</taxon>
        <taxon>Pleosporales</taxon>
        <taxon>Pleomassariaceae</taxon>
        <taxon>Pleomassaria</taxon>
    </lineage>
</organism>
<sequence>MAHTHTHTQSHTHTHTYVQYTPIHTFIRRLRNSRPHFHAPLIHAKSHRRRRRRRHCRLRLSHICLLAASDSWQVAHCHLSHCLHLAGCETAIRSLHHTPTNLLLVHTWRKKEKKKKNE</sequence>
<reference evidence="1" key="1">
    <citation type="journal article" date="2020" name="Stud. Mycol.">
        <title>101 Dothideomycetes genomes: a test case for predicting lifestyles and emergence of pathogens.</title>
        <authorList>
            <person name="Haridas S."/>
            <person name="Albert R."/>
            <person name="Binder M."/>
            <person name="Bloem J."/>
            <person name="Labutti K."/>
            <person name="Salamov A."/>
            <person name="Andreopoulos B."/>
            <person name="Baker S."/>
            <person name="Barry K."/>
            <person name="Bills G."/>
            <person name="Bluhm B."/>
            <person name="Cannon C."/>
            <person name="Castanera R."/>
            <person name="Culley D."/>
            <person name="Daum C."/>
            <person name="Ezra D."/>
            <person name="Gonzalez J."/>
            <person name="Henrissat B."/>
            <person name="Kuo A."/>
            <person name="Liang C."/>
            <person name="Lipzen A."/>
            <person name="Lutzoni F."/>
            <person name="Magnuson J."/>
            <person name="Mondo S."/>
            <person name="Nolan M."/>
            <person name="Ohm R."/>
            <person name="Pangilinan J."/>
            <person name="Park H.-J."/>
            <person name="Ramirez L."/>
            <person name="Alfaro M."/>
            <person name="Sun H."/>
            <person name="Tritt A."/>
            <person name="Yoshinaga Y."/>
            <person name="Zwiers L.-H."/>
            <person name="Turgeon B."/>
            <person name="Goodwin S."/>
            <person name="Spatafora J."/>
            <person name="Crous P."/>
            <person name="Grigoriev I."/>
        </authorList>
    </citation>
    <scope>NUCLEOTIDE SEQUENCE</scope>
    <source>
        <strain evidence="1">CBS 279.74</strain>
    </source>
</reference>
<dbReference type="AlphaFoldDB" id="A0A6G1K2W7"/>
<evidence type="ECO:0000313" key="2">
    <source>
        <dbReference type="Proteomes" id="UP000799428"/>
    </source>
</evidence>
<evidence type="ECO:0000313" key="1">
    <source>
        <dbReference type="EMBL" id="KAF2706791.1"/>
    </source>
</evidence>
<proteinExistence type="predicted"/>
<dbReference type="Proteomes" id="UP000799428">
    <property type="component" value="Unassembled WGS sequence"/>
</dbReference>
<accession>A0A6G1K2W7</accession>